<organism evidence="1 2">
    <name type="scientific">Diploptera punctata</name>
    <name type="common">Pacific beetle cockroach</name>
    <dbReference type="NCBI Taxonomy" id="6984"/>
    <lineage>
        <taxon>Eukaryota</taxon>
        <taxon>Metazoa</taxon>
        <taxon>Ecdysozoa</taxon>
        <taxon>Arthropoda</taxon>
        <taxon>Hexapoda</taxon>
        <taxon>Insecta</taxon>
        <taxon>Pterygota</taxon>
        <taxon>Neoptera</taxon>
        <taxon>Polyneoptera</taxon>
        <taxon>Dictyoptera</taxon>
        <taxon>Blattodea</taxon>
        <taxon>Blaberoidea</taxon>
        <taxon>Blaberidae</taxon>
        <taxon>Diplopterinae</taxon>
        <taxon>Diploptera</taxon>
    </lineage>
</organism>
<dbReference type="Proteomes" id="UP001233999">
    <property type="component" value="Unassembled WGS sequence"/>
</dbReference>
<dbReference type="AlphaFoldDB" id="A0AAD8E8I8"/>
<protein>
    <submittedName>
        <fullName evidence="1">Uncharacterized protein</fullName>
    </submittedName>
</protein>
<feature type="non-terminal residue" evidence="1">
    <location>
        <position position="104"/>
    </location>
</feature>
<sequence>MVDRFNFYTDECEVHLRRHATAVGGFDEESIPIIVEIDERSIFTENTTGTNGDGAIGINNLSKIGVSHTMVDRFNFYTDERSIFTEKYNRGQWRWGHWEQIIFR</sequence>
<dbReference type="EMBL" id="JASPKZ010007974">
    <property type="protein sequence ID" value="KAJ9581215.1"/>
    <property type="molecule type" value="Genomic_DNA"/>
</dbReference>
<name>A0AAD8E8I8_DIPPU</name>
<accession>A0AAD8E8I8</accession>
<keyword evidence="2" id="KW-1185">Reference proteome</keyword>
<comment type="caution">
    <text evidence="1">The sequence shown here is derived from an EMBL/GenBank/DDBJ whole genome shotgun (WGS) entry which is preliminary data.</text>
</comment>
<gene>
    <name evidence="1" type="ORF">L9F63_023606</name>
</gene>
<evidence type="ECO:0000313" key="2">
    <source>
        <dbReference type="Proteomes" id="UP001233999"/>
    </source>
</evidence>
<evidence type="ECO:0000313" key="1">
    <source>
        <dbReference type="EMBL" id="KAJ9581215.1"/>
    </source>
</evidence>
<reference evidence="1" key="2">
    <citation type="submission" date="2023-05" db="EMBL/GenBank/DDBJ databases">
        <authorList>
            <person name="Fouks B."/>
        </authorList>
    </citation>
    <scope>NUCLEOTIDE SEQUENCE</scope>
    <source>
        <strain evidence="1">Stay&amp;Tobe</strain>
        <tissue evidence="1">Testes</tissue>
    </source>
</reference>
<reference evidence="1" key="1">
    <citation type="journal article" date="2023" name="IScience">
        <title>Live-bearing cockroach genome reveals convergent evolutionary mechanisms linked to viviparity in insects and beyond.</title>
        <authorList>
            <person name="Fouks B."/>
            <person name="Harrison M.C."/>
            <person name="Mikhailova A.A."/>
            <person name="Marchal E."/>
            <person name="English S."/>
            <person name="Carruthers M."/>
            <person name="Jennings E.C."/>
            <person name="Chiamaka E.L."/>
            <person name="Frigard R.A."/>
            <person name="Pippel M."/>
            <person name="Attardo G.M."/>
            <person name="Benoit J.B."/>
            <person name="Bornberg-Bauer E."/>
            <person name="Tobe S.S."/>
        </authorList>
    </citation>
    <scope>NUCLEOTIDE SEQUENCE</scope>
    <source>
        <strain evidence="1">Stay&amp;Tobe</strain>
    </source>
</reference>
<proteinExistence type="predicted"/>